<dbReference type="Proteomes" id="UP000215335">
    <property type="component" value="Unassembled WGS sequence"/>
</dbReference>
<evidence type="ECO:0000313" key="2">
    <source>
        <dbReference type="Proteomes" id="UP000215335"/>
    </source>
</evidence>
<protein>
    <submittedName>
        <fullName evidence="1">Uncharacterized protein</fullName>
    </submittedName>
</protein>
<gene>
    <name evidence="1" type="ORF">TSAR_003873</name>
</gene>
<proteinExistence type="predicted"/>
<dbReference type="AlphaFoldDB" id="A0A232F399"/>
<name>A0A232F399_9HYME</name>
<dbReference type="Pfam" id="PF03564">
    <property type="entry name" value="DUF1759"/>
    <property type="match status" value="1"/>
</dbReference>
<evidence type="ECO:0000313" key="1">
    <source>
        <dbReference type="EMBL" id="OXU25234.1"/>
    </source>
</evidence>
<sequence length="143" mass="16221">MACIDKQLSVSNRIASCFKNFKKTGQSKMTDHLTNVTIEMATVTGEMNLRASESLNLRDKLHIITLLAFSGEIHECLRFRDTFTEMIASNANLALVYKVHYLNQALSKEASKLLEEIPASGDNFADSWKLIKDHYDNTRLIDH</sequence>
<comment type="caution">
    <text evidence="1">The sequence shown here is derived from an EMBL/GenBank/DDBJ whole genome shotgun (WGS) entry which is preliminary data.</text>
</comment>
<dbReference type="InterPro" id="IPR005312">
    <property type="entry name" value="DUF1759"/>
</dbReference>
<organism evidence="1 2">
    <name type="scientific">Trichomalopsis sarcophagae</name>
    <dbReference type="NCBI Taxonomy" id="543379"/>
    <lineage>
        <taxon>Eukaryota</taxon>
        <taxon>Metazoa</taxon>
        <taxon>Ecdysozoa</taxon>
        <taxon>Arthropoda</taxon>
        <taxon>Hexapoda</taxon>
        <taxon>Insecta</taxon>
        <taxon>Pterygota</taxon>
        <taxon>Neoptera</taxon>
        <taxon>Endopterygota</taxon>
        <taxon>Hymenoptera</taxon>
        <taxon>Apocrita</taxon>
        <taxon>Proctotrupomorpha</taxon>
        <taxon>Chalcidoidea</taxon>
        <taxon>Pteromalidae</taxon>
        <taxon>Pteromalinae</taxon>
        <taxon>Trichomalopsis</taxon>
    </lineage>
</organism>
<accession>A0A232F399</accession>
<reference evidence="1 2" key="1">
    <citation type="journal article" date="2017" name="Curr. Biol.">
        <title>The Evolution of Venom by Co-option of Single-Copy Genes.</title>
        <authorList>
            <person name="Martinson E.O."/>
            <person name="Mrinalini"/>
            <person name="Kelkar Y.D."/>
            <person name="Chang C.H."/>
            <person name="Werren J.H."/>
        </authorList>
    </citation>
    <scope>NUCLEOTIDE SEQUENCE [LARGE SCALE GENOMIC DNA]</scope>
    <source>
        <strain evidence="1 2">Alberta</strain>
        <tissue evidence="1">Whole body</tissue>
    </source>
</reference>
<dbReference type="EMBL" id="NNAY01001075">
    <property type="protein sequence ID" value="OXU25234.1"/>
    <property type="molecule type" value="Genomic_DNA"/>
</dbReference>
<keyword evidence="2" id="KW-1185">Reference proteome</keyword>
<dbReference type="OrthoDB" id="7552929at2759"/>